<comment type="caution">
    <text evidence="1">The sequence shown here is derived from an EMBL/GenBank/DDBJ whole genome shotgun (WGS) entry which is preliminary data.</text>
</comment>
<name>A0AAV7UAG4_PLEWA</name>
<gene>
    <name evidence="1" type="ORF">NDU88_002162</name>
</gene>
<keyword evidence="2" id="KW-1185">Reference proteome</keyword>
<dbReference type="AlphaFoldDB" id="A0AAV7UAG4"/>
<proteinExistence type="predicted"/>
<reference evidence="1" key="1">
    <citation type="journal article" date="2022" name="bioRxiv">
        <title>Sequencing and chromosome-scale assembly of the giantPleurodeles waltlgenome.</title>
        <authorList>
            <person name="Brown T."/>
            <person name="Elewa A."/>
            <person name="Iarovenko S."/>
            <person name="Subramanian E."/>
            <person name="Araus A.J."/>
            <person name="Petzold A."/>
            <person name="Susuki M."/>
            <person name="Suzuki K.-i.T."/>
            <person name="Hayashi T."/>
            <person name="Toyoda A."/>
            <person name="Oliveira C."/>
            <person name="Osipova E."/>
            <person name="Leigh N.D."/>
            <person name="Simon A."/>
            <person name="Yun M.H."/>
        </authorList>
    </citation>
    <scope>NUCLEOTIDE SEQUENCE</scope>
    <source>
        <strain evidence="1">20211129_DDA</strain>
        <tissue evidence="1">Liver</tissue>
    </source>
</reference>
<dbReference type="EMBL" id="JANPWB010000005">
    <property type="protein sequence ID" value="KAJ1185369.1"/>
    <property type="molecule type" value="Genomic_DNA"/>
</dbReference>
<evidence type="ECO:0000313" key="1">
    <source>
        <dbReference type="EMBL" id="KAJ1185369.1"/>
    </source>
</evidence>
<sequence>MANCGSWLGADSLSCRGTHRETLWLGSRGEADNTQQAASFKHGKLCAERATAPSTLTPARGWSVAPSQDLPALYLLYLLTAAPSIPT</sequence>
<organism evidence="1 2">
    <name type="scientific">Pleurodeles waltl</name>
    <name type="common">Iberian ribbed newt</name>
    <dbReference type="NCBI Taxonomy" id="8319"/>
    <lineage>
        <taxon>Eukaryota</taxon>
        <taxon>Metazoa</taxon>
        <taxon>Chordata</taxon>
        <taxon>Craniata</taxon>
        <taxon>Vertebrata</taxon>
        <taxon>Euteleostomi</taxon>
        <taxon>Amphibia</taxon>
        <taxon>Batrachia</taxon>
        <taxon>Caudata</taxon>
        <taxon>Salamandroidea</taxon>
        <taxon>Salamandridae</taxon>
        <taxon>Pleurodelinae</taxon>
        <taxon>Pleurodeles</taxon>
    </lineage>
</organism>
<evidence type="ECO:0000313" key="2">
    <source>
        <dbReference type="Proteomes" id="UP001066276"/>
    </source>
</evidence>
<dbReference type="Proteomes" id="UP001066276">
    <property type="component" value="Chromosome 3_1"/>
</dbReference>
<protein>
    <submittedName>
        <fullName evidence="1">Uncharacterized protein</fullName>
    </submittedName>
</protein>
<accession>A0AAV7UAG4</accession>